<gene>
    <name evidence="2" type="ORF">LY01_00434</name>
</gene>
<dbReference type="OrthoDB" id="659392at2"/>
<evidence type="ECO:0000313" key="2">
    <source>
        <dbReference type="EMBL" id="PPK96611.1"/>
    </source>
</evidence>
<dbReference type="Proteomes" id="UP000239002">
    <property type="component" value="Unassembled WGS sequence"/>
</dbReference>
<feature type="transmembrane region" description="Helical" evidence="1">
    <location>
        <begin position="152"/>
        <end position="171"/>
    </location>
</feature>
<keyword evidence="1" id="KW-1133">Transmembrane helix</keyword>
<proteinExistence type="predicted"/>
<keyword evidence="1" id="KW-0472">Membrane</keyword>
<dbReference type="EMBL" id="PTJE01000001">
    <property type="protein sequence ID" value="PPK96611.1"/>
    <property type="molecule type" value="Genomic_DNA"/>
</dbReference>
<keyword evidence="1" id="KW-0812">Transmembrane</keyword>
<feature type="transmembrane region" description="Helical" evidence="1">
    <location>
        <begin position="39"/>
        <end position="58"/>
    </location>
</feature>
<protein>
    <submittedName>
        <fullName evidence="2">Uncharacterized protein</fullName>
    </submittedName>
</protein>
<comment type="caution">
    <text evidence="2">The sequence shown here is derived from an EMBL/GenBank/DDBJ whole genome shotgun (WGS) entry which is preliminary data.</text>
</comment>
<feature type="transmembrane region" description="Helical" evidence="1">
    <location>
        <begin position="120"/>
        <end position="140"/>
    </location>
</feature>
<sequence>MKTFEEIQNSWSQNKEPIDEALLPTISNRVNRLKNKNRITIAVLIATVAVLVAYLIWVGYTAPVSFYVGLFLMVGSIAYRVIAELFSTQKLAKIALDNSYNNYKSAIEKYYRSRLILHKVLTPIILVVYWLGFIMLIPTFKENLSHFWFNYTWISSIPIAIAMLFFIRYHIKKEQVILDKLYKETSIS</sequence>
<evidence type="ECO:0000313" key="3">
    <source>
        <dbReference type="Proteomes" id="UP000239002"/>
    </source>
</evidence>
<keyword evidence="3" id="KW-1185">Reference proteome</keyword>
<dbReference type="AlphaFoldDB" id="A0A2S6IR16"/>
<feature type="transmembrane region" description="Helical" evidence="1">
    <location>
        <begin position="64"/>
        <end position="83"/>
    </location>
</feature>
<evidence type="ECO:0000256" key="1">
    <source>
        <dbReference type="SAM" id="Phobius"/>
    </source>
</evidence>
<name>A0A2S6IR16_9FLAO</name>
<accession>A0A2S6IR16</accession>
<reference evidence="2 3" key="1">
    <citation type="submission" date="2018-02" db="EMBL/GenBank/DDBJ databases">
        <title>Genomic Encyclopedia of Archaeal and Bacterial Type Strains, Phase II (KMG-II): from individual species to whole genera.</title>
        <authorList>
            <person name="Goeker M."/>
        </authorList>
    </citation>
    <scope>NUCLEOTIDE SEQUENCE [LARGE SCALE GENOMIC DNA]</scope>
    <source>
        <strain evidence="2 3">DSM 16809</strain>
    </source>
</reference>
<organism evidence="2 3">
    <name type="scientific">Nonlabens xylanidelens</name>
    <dbReference type="NCBI Taxonomy" id="191564"/>
    <lineage>
        <taxon>Bacteria</taxon>
        <taxon>Pseudomonadati</taxon>
        <taxon>Bacteroidota</taxon>
        <taxon>Flavobacteriia</taxon>
        <taxon>Flavobacteriales</taxon>
        <taxon>Flavobacteriaceae</taxon>
        <taxon>Nonlabens</taxon>
    </lineage>
</organism>
<dbReference type="RefSeq" id="WP_104514160.1">
    <property type="nucleotide sequence ID" value="NZ_MQVW01000027.1"/>
</dbReference>